<evidence type="ECO:0000259" key="7">
    <source>
        <dbReference type="Pfam" id="PF00482"/>
    </source>
</evidence>
<accession>A0A345NKU1</accession>
<dbReference type="InterPro" id="IPR042094">
    <property type="entry name" value="T2SS_GspF_sf"/>
</dbReference>
<evidence type="ECO:0000313" key="9">
    <source>
        <dbReference type="Proteomes" id="UP000253790"/>
    </source>
</evidence>
<dbReference type="Gene3D" id="1.20.81.30">
    <property type="entry name" value="Type II secretion system (T2SS), domain F"/>
    <property type="match status" value="1"/>
</dbReference>
<evidence type="ECO:0000313" key="8">
    <source>
        <dbReference type="EMBL" id="AXH95649.1"/>
    </source>
</evidence>
<dbReference type="AlphaFoldDB" id="A0A345NKU1"/>
<dbReference type="Pfam" id="PF00482">
    <property type="entry name" value="T2SSF"/>
    <property type="match status" value="1"/>
</dbReference>
<feature type="transmembrane region" description="Helical" evidence="6">
    <location>
        <begin position="113"/>
        <end position="130"/>
    </location>
</feature>
<feature type="transmembrane region" description="Helical" evidence="6">
    <location>
        <begin position="89"/>
        <end position="107"/>
    </location>
</feature>
<dbReference type="EMBL" id="CP031229">
    <property type="protein sequence ID" value="AXH95649.1"/>
    <property type="molecule type" value="Genomic_DNA"/>
</dbReference>
<feature type="transmembrane region" description="Helical" evidence="6">
    <location>
        <begin position="286"/>
        <end position="306"/>
    </location>
</feature>
<evidence type="ECO:0000256" key="6">
    <source>
        <dbReference type="SAM" id="Phobius"/>
    </source>
</evidence>
<protein>
    <submittedName>
        <fullName evidence="8">Type II secretion system protein F</fullName>
    </submittedName>
</protein>
<dbReference type="PANTHER" id="PTHR35007">
    <property type="entry name" value="INTEGRAL MEMBRANE PROTEIN-RELATED"/>
    <property type="match status" value="1"/>
</dbReference>
<comment type="subcellular location">
    <subcellularLocation>
        <location evidence="1">Cell membrane</location>
        <topology evidence="1">Multi-pass membrane protein</topology>
    </subcellularLocation>
</comment>
<dbReference type="Proteomes" id="UP000253790">
    <property type="component" value="Chromosome"/>
</dbReference>
<dbReference type="KEGG" id="orn:DV701_05505"/>
<keyword evidence="4 6" id="KW-1133">Transmembrane helix</keyword>
<keyword evidence="9" id="KW-1185">Reference proteome</keyword>
<sequence>MTPGSVSPLWLGVGAIALAAGLVVTILAWPVTAVDVQRRLGARTPTTLLTRSTDRATGLIDRLVGQRGSRASWERVLDRAGIQRTVPEFILLVGAGSLVGLAVGYVVGGPVVGVLLAGFAVAGAVLWVSLRSDKRKADFADQLDDILTLLASNLRAGHSLQHALDAMSREVEQPAASEMARAVTQVRVGRDLSDALGDVADRMDSDDFRWITQAIGIHRQVGGNLADVLDTVADTIRERGQVRRQVQALSAEGRLSAWVLIALPFFVILALSFLNPGYLAVFTDSMLGYLLMAVAAVLLVIGIYWMRIMVKVEF</sequence>
<gene>
    <name evidence="8" type="ORF">DV701_05505</name>
</gene>
<evidence type="ECO:0000256" key="5">
    <source>
        <dbReference type="ARBA" id="ARBA00023136"/>
    </source>
</evidence>
<dbReference type="InterPro" id="IPR018076">
    <property type="entry name" value="T2SS_GspF_dom"/>
</dbReference>
<organism evidence="8 9">
    <name type="scientific">Ornithinimicrobium avium</name>
    <dbReference type="NCBI Taxonomy" id="2283195"/>
    <lineage>
        <taxon>Bacteria</taxon>
        <taxon>Bacillati</taxon>
        <taxon>Actinomycetota</taxon>
        <taxon>Actinomycetes</taxon>
        <taxon>Micrococcales</taxon>
        <taxon>Ornithinimicrobiaceae</taxon>
        <taxon>Ornithinimicrobium</taxon>
    </lineage>
</organism>
<dbReference type="OrthoDB" id="597333at2"/>
<keyword evidence="3 6" id="KW-0812">Transmembrane</keyword>
<feature type="transmembrane region" description="Helical" evidence="6">
    <location>
        <begin position="255"/>
        <end position="274"/>
    </location>
</feature>
<evidence type="ECO:0000256" key="2">
    <source>
        <dbReference type="ARBA" id="ARBA00022475"/>
    </source>
</evidence>
<reference evidence="8 9" key="1">
    <citation type="submission" date="2018-07" db="EMBL/GenBank/DDBJ databases">
        <title>Complete genome sequencing of Ornithinimicrobium sp. AMA3305.</title>
        <authorList>
            <person name="Bae J.-W."/>
        </authorList>
    </citation>
    <scope>NUCLEOTIDE SEQUENCE [LARGE SCALE GENOMIC DNA]</scope>
    <source>
        <strain evidence="8 9">AMA3305</strain>
    </source>
</reference>
<feature type="transmembrane region" description="Helical" evidence="6">
    <location>
        <begin position="6"/>
        <end position="29"/>
    </location>
</feature>
<proteinExistence type="predicted"/>
<evidence type="ECO:0000256" key="3">
    <source>
        <dbReference type="ARBA" id="ARBA00022692"/>
    </source>
</evidence>
<dbReference type="GO" id="GO:0005886">
    <property type="term" value="C:plasma membrane"/>
    <property type="evidence" value="ECO:0007669"/>
    <property type="project" value="UniProtKB-SubCell"/>
</dbReference>
<evidence type="ECO:0000256" key="4">
    <source>
        <dbReference type="ARBA" id="ARBA00022989"/>
    </source>
</evidence>
<keyword evidence="5 6" id="KW-0472">Membrane</keyword>
<dbReference type="PANTHER" id="PTHR35007:SF1">
    <property type="entry name" value="PILUS ASSEMBLY PROTEIN"/>
    <property type="match status" value="1"/>
</dbReference>
<evidence type="ECO:0000256" key="1">
    <source>
        <dbReference type="ARBA" id="ARBA00004651"/>
    </source>
</evidence>
<keyword evidence="2" id="KW-1003">Cell membrane</keyword>
<name>A0A345NKU1_9MICO</name>
<feature type="domain" description="Type II secretion system protein GspF" evidence="7">
    <location>
        <begin position="147"/>
        <end position="271"/>
    </location>
</feature>